<evidence type="ECO:0000256" key="1">
    <source>
        <dbReference type="SAM" id="MobiDB-lite"/>
    </source>
</evidence>
<evidence type="ECO:0000313" key="3">
    <source>
        <dbReference type="EMBL" id="EOY20200.1"/>
    </source>
</evidence>
<evidence type="ECO:0000313" key="4">
    <source>
        <dbReference type="Proteomes" id="UP000026915"/>
    </source>
</evidence>
<reference evidence="3 4" key="1">
    <citation type="journal article" date="2013" name="Genome Biol.">
        <title>The genome sequence of the most widely cultivated cacao type and its use to identify candidate genes regulating pod color.</title>
        <authorList>
            <person name="Motamayor J.C."/>
            <person name="Mockaitis K."/>
            <person name="Schmutz J."/>
            <person name="Haiminen N."/>
            <person name="Iii D.L."/>
            <person name="Cornejo O."/>
            <person name="Findley S.D."/>
            <person name="Zheng P."/>
            <person name="Utro F."/>
            <person name="Royaert S."/>
            <person name="Saski C."/>
            <person name="Jenkins J."/>
            <person name="Podicheti R."/>
            <person name="Zhao M."/>
            <person name="Scheffler B.E."/>
            <person name="Stack J.C."/>
            <person name="Feltus F.A."/>
            <person name="Mustiga G.M."/>
            <person name="Amores F."/>
            <person name="Phillips W."/>
            <person name="Marelli J.P."/>
            <person name="May G.D."/>
            <person name="Shapiro H."/>
            <person name="Ma J."/>
            <person name="Bustamante C.D."/>
            <person name="Schnell R.J."/>
            <person name="Main D."/>
            <person name="Gilbert D."/>
            <person name="Parida L."/>
            <person name="Kuhn D.N."/>
        </authorList>
    </citation>
    <scope>NUCLEOTIDE SEQUENCE [LARGE SCALE GENOMIC DNA]</scope>
    <source>
        <strain evidence="4">cv. Matina 1-6</strain>
    </source>
</reference>
<proteinExistence type="predicted"/>
<dbReference type="Proteomes" id="UP000026915">
    <property type="component" value="Chromosome 10"/>
</dbReference>
<organism evidence="3 4">
    <name type="scientific">Theobroma cacao</name>
    <name type="common">Cacao</name>
    <name type="synonym">Cocoa</name>
    <dbReference type="NCBI Taxonomy" id="3641"/>
    <lineage>
        <taxon>Eukaryota</taxon>
        <taxon>Viridiplantae</taxon>
        <taxon>Streptophyta</taxon>
        <taxon>Embryophyta</taxon>
        <taxon>Tracheophyta</taxon>
        <taxon>Spermatophyta</taxon>
        <taxon>Magnoliopsida</taxon>
        <taxon>eudicotyledons</taxon>
        <taxon>Gunneridae</taxon>
        <taxon>Pentapetalae</taxon>
        <taxon>rosids</taxon>
        <taxon>malvids</taxon>
        <taxon>Malvales</taxon>
        <taxon>Malvaceae</taxon>
        <taxon>Byttnerioideae</taxon>
        <taxon>Theobroma</taxon>
    </lineage>
</organism>
<keyword evidence="3" id="KW-0808">Transferase</keyword>
<dbReference type="PANTHER" id="PTHR48010:SF40">
    <property type="entry name" value="RECEPTOR-LIKE KINASE"/>
    <property type="match status" value="1"/>
</dbReference>
<evidence type="ECO:0000259" key="2">
    <source>
        <dbReference type="Pfam" id="PF07714"/>
    </source>
</evidence>
<dbReference type="GO" id="GO:0004672">
    <property type="term" value="F:protein kinase activity"/>
    <property type="evidence" value="ECO:0007669"/>
    <property type="project" value="InterPro"/>
</dbReference>
<dbReference type="InterPro" id="IPR050994">
    <property type="entry name" value="At_inactive_RLKs"/>
</dbReference>
<dbReference type="InParanoid" id="A0A061FSD7"/>
<dbReference type="Pfam" id="PF07714">
    <property type="entry name" value="PK_Tyr_Ser-Thr"/>
    <property type="match status" value="1"/>
</dbReference>
<feature type="region of interest" description="Disordered" evidence="1">
    <location>
        <begin position="84"/>
        <end position="105"/>
    </location>
</feature>
<feature type="compositionally biased region" description="Basic and acidic residues" evidence="1">
    <location>
        <begin position="84"/>
        <end position="96"/>
    </location>
</feature>
<sequence>MARIIGYRAPDVIETRKGTQKSDVYSFGVLLLEEWTAEVVDEELLRFQHFQEEMVQMLQIAAACVAKTPEMRPKMDEIVRMIEDIRQPESKNRTSSEAESNIQMP</sequence>
<dbReference type="Gramene" id="EOY20200">
    <property type="protein sequence ID" value="EOY20200"/>
    <property type="gene ID" value="TCM_045577"/>
</dbReference>
<dbReference type="STRING" id="3641.A0A061FSD7"/>
<dbReference type="EMBL" id="CM001888">
    <property type="protein sequence ID" value="EOY20200.1"/>
    <property type="molecule type" value="Genomic_DNA"/>
</dbReference>
<keyword evidence="4" id="KW-1185">Reference proteome</keyword>
<gene>
    <name evidence="3" type="ORF">TCM_045577</name>
</gene>
<dbReference type="PANTHER" id="PTHR48010">
    <property type="entry name" value="OS05G0588300 PROTEIN"/>
    <property type="match status" value="1"/>
</dbReference>
<dbReference type="InterPro" id="IPR011009">
    <property type="entry name" value="Kinase-like_dom_sf"/>
</dbReference>
<name>A0A061FSD7_THECC</name>
<dbReference type="SUPFAM" id="SSF56112">
    <property type="entry name" value="Protein kinase-like (PK-like)"/>
    <property type="match status" value="1"/>
</dbReference>
<feature type="domain" description="Serine-threonine/tyrosine-protein kinase catalytic" evidence="2">
    <location>
        <begin position="5"/>
        <end position="81"/>
    </location>
</feature>
<dbReference type="InterPro" id="IPR001245">
    <property type="entry name" value="Ser-Thr/Tyr_kinase_cat_dom"/>
</dbReference>
<dbReference type="HOGENOM" id="CLU_2241511_0_0_1"/>
<dbReference type="eggNOG" id="ENOG502QV42">
    <property type="taxonomic scope" value="Eukaryota"/>
</dbReference>
<dbReference type="Gene3D" id="1.10.510.10">
    <property type="entry name" value="Transferase(Phosphotransferase) domain 1"/>
    <property type="match status" value="1"/>
</dbReference>
<protein>
    <submittedName>
        <fullName evidence="3">Leucine-rich repeat protein kinase family protein</fullName>
    </submittedName>
</protein>
<keyword evidence="3" id="KW-0418">Kinase</keyword>
<dbReference type="OMA" id="IGYRAPD"/>
<dbReference type="AlphaFoldDB" id="A0A061FSD7"/>
<accession>A0A061FSD7</accession>